<comment type="similarity">
    <text evidence="2 3">Belongs to the YajQ family.</text>
</comment>
<dbReference type="GO" id="GO:0000166">
    <property type="term" value="F:nucleotide binding"/>
    <property type="evidence" value="ECO:0007669"/>
    <property type="project" value="UniProtKB-UniRule"/>
</dbReference>
<comment type="function">
    <text evidence="3">Nucleotide-binding protein.</text>
</comment>
<dbReference type="InterPro" id="IPR035571">
    <property type="entry name" value="UPF0234-like_C"/>
</dbReference>
<dbReference type="GO" id="GO:0005829">
    <property type="term" value="C:cytosol"/>
    <property type="evidence" value="ECO:0007669"/>
    <property type="project" value="TreeGrafter"/>
</dbReference>
<dbReference type="Gene3D" id="3.30.70.990">
    <property type="entry name" value="YajQ-like, domain 2"/>
    <property type="match status" value="1"/>
</dbReference>
<dbReference type="InterPro" id="IPR007551">
    <property type="entry name" value="YajQ/Smlt4090-like"/>
</dbReference>
<evidence type="ECO:0000256" key="2">
    <source>
        <dbReference type="ARBA" id="ARBA00093450"/>
    </source>
</evidence>
<comment type="caution">
    <text evidence="4">The sequence shown here is derived from an EMBL/GenBank/DDBJ whole genome shotgun (WGS) entry which is preliminary data.</text>
</comment>
<sequence>MPSFDIVSEIEKHEAQNAVDSANREVKTRFDFKGVDATFELKDKEVLITANEEFQIEQMKPMLESNLIKRKIKVSCLEYDKLMGAGKQVKMAAVLRQGIDKDLGRIINKKIKESKIKVTSAVQGEMVRVTGKKRDELQQVMQMLKADDEIELPLMFKNFKD</sequence>
<dbReference type="InterPro" id="IPR035570">
    <property type="entry name" value="UPF0234_N"/>
</dbReference>
<name>A0A1Y5HT59_OLEAN</name>
<accession>A0A1Y5HT59</accession>
<organism evidence="4 5">
    <name type="scientific">Oleispira antarctica</name>
    <dbReference type="NCBI Taxonomy" id="188908"/>
    <lineage>
        <taxon>Bacteria</taxon>
        <taxon>Pseudomonadati</taxon>
        <taxon>Pseudomonadota</taxon>
        <taxon>Gammaproteobacteria</taxon>
        <taxon>Oceanospirillales</taxon>
        <taxon>Oceanospirillaceae</taxon>
        <taxon>Oleispira</taxon>
    </lineage>
</organism>
<dbReference type="PANTHER" id="PTHR30476">
    <property type="entry name" value="UPF0234 PROTEIN YAJQ"/>
    <property type="match status" value="1"/>
</dbReference>
<dbReference type="InterPro" id="IPR036183">
    <property type="entry name" value="YajQ-like_sf"/>
</dbReference>
<dbReference type="AlphaFoldDB" id="A0A1Y5HT59"/>
<protein>
    <recommendedName>
        <fullName evidence="3">Nucleotide-binding protein A9R00_07025</fullName>
    </recommendedName>
</protein>
<dbReference type="Proteomes" id="UP000227088">
    <property type="component" value="Unassembled WGS sequence"/>
</dbReference>
<dbReference type="PANTHER" id="PTHR30476:SF0">
    <property type="entry name" value="UPF0234 PROTEIN YAJQ"/>
    <property type="match status" value="1"/>
</dbReference>
<dbReference type="HAMAP" id="MF_00632">
    <property type="entry name" value="UPF0234"/>
    <property type="match status" value="1"/>
</dbReference>
<evidence type="ECO:0000313" key="4">
    <source>
        <dbReference type="EMBL" id="OUS40240.1"/>
    </source>
</evidence>
<dbReference type="NCBIfam" id="NF003819">
    <property type="entry name" value="PRK05412.1"/>
    <property type="match status" value="1"/>
</dbReference>
<proteinExistence type="inferred from homology"/>
<reference evidence="5" key="1">
    <citation type="journal article" date="2017" name="Proc. Natl. Acad. Sci. U.S.A.">
        <title>Simulation of Deepwater Horizon oil plume reveals substrate specialization within a complex community of hydrocarbon degraders.</title>
        <authorList>
            <person name="Hu P."/>
            <person name="Dubinsky E.A."/>
            <person name="Probst A.J."/>
            <person name="Wang J."/>
            <person name="Sieber C.M.K."/>
            <person name="Tom L.M."/>
            <person name="Gardinali P."/>
            <person name="Banfield J.F."/>
            <person name="Atlas R.M."/>
            <person name="Andersen G.L."/>
        </authorList>
    </citation>
    <scope>NUCLEOTIDE SEQUENCE [LARGE SCALE GENOMIC DNA]</scope>
</reference>
<dbReference type="Gene3D" id="3.30.70.860">
    <property type="match status" value="1"/>
</dbReference>
<evidence type="ECO:0000256" key="3">
    <source>
        <dbReference type="HAMAP-Rule" id="MF_00632"/>
    </source>
</evidence>
<dbReference type="Pfam" id="PF04461">
    <property type="entry name" value="YajQ"/>
    <property type="match status" value="1"/>
</dbReference>
<keyword evidence="1 3" id="KW-0547">Nucleotide-binding</keyword>
<dbReference type="CDD" id="cd11740">
    <property type="entry name" value="YajQ_like"/>
    <property type="match status" value="1"/>
</dbReference>
<evidence type="ECO:0000256" key="1">
    <source>
        <dbReference type="ARBA" id="ARBA00022741"/>
    </source>
</evidence>
<gene>
    <name evidence="4" type="ORF">A9R00_07025</name>
</gene>
<evidence type="ECO:0000313" key="5">
    <source>
        <dbReference type="Proteomes" id="UP000227088"/>
    </source>
</evidence>
<dbReference type="SUPFAM" id="SSF89963">
    <property type="entry name" value="YajQ-like"/>
    <property type="match status" value="2"/>
</dbReference>
<dbReference type="EMBL" id="MABE01000397">
    <property type="protein sequence ID" value="OUS40240.1"/>
    <property type="molecule type" value="Genomic_DNA"/>
</dbReference>